<gene>
    <name evidence="1" type="ORF">LCGC14_1208100</name>
</gene>
<comment type="caution">
    <text evidence="1">The sequence shown here is derived from an EMBL/GenBank/DDBJ whole genome shotgun (WGS) entry which is preliminary data.</text>
</comment>
<name>A0A0F9LEU7_9ZZZZ</name>
<protein>
    <submittedName>
        <fullName evidence="1">Uncharacterized protein</fullName>
    </submittedName>
</protein>
<reference evidence="1" key="1">
    <citation type="journal article" date="2015" name="Nature">
        <title>Complex archaea that bridge the gap between prokaryotes and eukaryotes.</title>
        <authorList>
            <person name="Spang A."/>
            <person name="Saw J.H."/>
            <person name="Jorgensen S.L."/>
            <person name="Zaremba-Niedzwiedzka K."/>
            <person name="Martijn J."/>
            <person name="Lind A.E."/>
            <person name="van Eijk R."/>
            <person name="Schleper C."/>
            <person name="Guy L."/>
            <person name="Ettema T.J."/>
        </authorList>
    </citation>
    <scope>NUCLEOTIDE SEQUENCE</scope>
</reference>
<evidence type="ECO:0000313" key="1">
    <source>
        <dbReference type="EMBL" id="KKM93459.1"/>
    </source>
</evidence>
<proteinExistence type="predicted"/>
<accession>A0A0F9LEU7</accession>
<organism evidence="1">
    <name type="scientific">marine sediment metagenome</name>
    <dbReference type="NCBI Taxonomy" id="412755"/>
    <lineage>
        <taxon>unclassified sequences</taxon>
        <taxon>metagenomes</taxon>
        <taxon>ecological metagenomes</taxon>
    </lineage>
</organism>
<sequence>MEPTQEQRREFWEWCGGKLIPHGEEDGCPAHFEFNDKGWIFVTDRIDLNNLFKYAVPKAIDKIMYEQECSSDLAYDILFKKWLQELQLDMPNYEGALFHVLSAVMVKEEGK</sequence>
<dbReference type="AlphaFoldDB" id="A0A0F9LEU7"/>
<dbReference type="EMBL" id="LAZR01006262">
    <property type="protein sequence ID" value="KKM93459.1"/>
    <property type="molecule type" value="Genomic_DNA"/>
</dbReference>